<dbReference type="InParanoid" id="U2EAT6"/>
<evidence type="ECO:0000256" key="1">
    <source>
        <dbReference type="ARBA" id="ARBA00006534"/>
    </source>
</evidence>
<accession>U2EAT6</accession>
<keyword evidence="4" id="KW-0720">Serine protease</keyword>
<protein>
    <submittedName>
        <fullName evidence="5">Peptidase domain containing protein</fullName>
    </submittedName>
</protein>
<evidence type="ECO:0000256" key="3">
    <source>
        <dbReference type="ARBA" id="ARBA00022801"/>
    </source>
</evidence>
<dbReference type="AlphaFoldDB" id="U2EAT6"/>
<dbReference type="GO" id="GO:0008236">
    <property type="term" value="F:serine-type peptidase activity"/>
    <property type="evidence" value="ECO:0007669"/>
    <property type="project" value="UniProtKB-KW"/>
</dbReference>
<dbReference type="Gene3D" id="3.40.50.880">
    <property type="match status" value="1"/>
</dbReference>
<organism evidence="5 6">
    <name type="scientific">Haloplasma contractile SSD-17B</name>
    <dbReference type="NCBI Taxonomy" id="1033810"/>
    <lineage>
        <taxon>Bacteria</taxon>
        <taxon>Bacillati</taxon>
        <taxon>Mycoplasmatota</taxon>
        <taxon>Mollicutes</taxon>
        <taxon>Haloplasmatales</taxon>
        <taxon>Haloplasmataceae</taxon>
        <taxon>Haloplasma</taxon>
    </lineage>
</organism>
<feature type="non-terminal residue" evidence="5">
    <location>
        <position position="1"/>
    </location>
</feature>
<dbReference type="InterPro" id="IPR005320">
    <property type="entry name" value="Peptidase_S51"/>
</dbReference>
<evidence type="ECO:0000313" key="5">
    <source>
        <dbReference type="EMBL" id="ERJ11926.1"/>
    </source>
</evidence>
<sequence length="185" mass="21112">GRFCRAVVDWNLAYGREDGNYYSEIVEPFMTFGVKEENISWLNYYLDSKKTMTKKIASSDSIFFTGGLPEQAIIRIKELGLESTIYYSDKLIIGASAGALMQLPNYFISPDDDYEHFGYYEGLNLINLNFNIEVHYEGLDVQNHAIKQCIRDKKTTVYAIRDNGAMIIDEGNINLIGEVITFNLN</sequence>
<gene>
    <name evidence="5" type="ORF">HLPCO_001840</name>
</gene>
<proteinExistence type="inferred from homology"/>
<evidence type="ECO:0000256" key="4">
    <source>
        <dbReference type="ARBA" id="ARBA00022825"/>
    </source>
</evidence>
<evidence type="ECO:0000256" key="2">
    <source>
        <dbReference type="ARBA" id="ARBA00022670"/>
    </source>
</evidence>
<dbReference type="EMBL" id="AFNU02000006">
    <property type="protein sequence ID" value="ERJ11926.1"/>
    <property type="molecule type" value="Genomic_DNA"/>
</dbReference>
<comment type="caution">
    <text evidence="5">The sequence shown here is derived from an EMBL/GenBank/DDBJ whole genome shotgun (WGS) entry which is preliminary data.</text>
</comment>
<dbReference type="OrthoDB" id="384634at2"/>
<dbReference type="eggNOG" id="COG3340">
    <property type="taxonomic scope" value="Bacteria"/>
</dbReference>
<keyword evidence="2" id="KW-0645">Protease</keyword>
<dbReference type="InterPro" id="IPR029062">
    <property type="entry name" value="Class_I_gatase-like"/>
</dbReference>
<dbReference type="Pfam" id="PF03575">
    <property type="entry name" value="Peptidase_S51"/>
    <property type="match status" value="1"/>
</dbReference>
<dbReference type="RefSeq" id="WP_008827140.1">
    <property type="nucleotide sequence ID" value="NZ_AFNU02000006.1"/>
</dbReference>
<dbReference type="GO" id="GO:0006508">
    <property type="term" value="P:proteolysis"/>
    <property type="evidence" value="ECO:0007669"/>
    <property type="project" value="UniProtKB-KW"/>
</dbReference>
<dbReference type="SUPFAM" id="SSF52317">
    <property type="entry name" value="Class I glutamine amidotransferase-like"/>
    <property type="match status" value="1"/>
</dbReference>
<keyword evidence="3" id="KW-0378">Hydrolase</keyword>
<dbReference type="Proteomes" id="UP000005707">
    <property type="component" value="Unassembled WGS sequence"/>
</dbReference>
<reference evidence="5 6" key="2">
    <citation type="journal article" date="2013" name="PLoS ONE">
        <title>INDIGO - INtegrated Data Warehouse of MIcrobial GenOmes with Examples from the Red Sea Extremophiles.</title>
        <authorList>
            <person name="Alam I."/>
            <person name="Antunes A."/>
            <person name="Kamau A.A."/>
            <person name="Ba Alawi W."/>
            <person name="Kalkatawi M."/>
            <person name="Stingl U."/>
            <person name="Bajic V.B."/>
        </authorList>
    </citation>
    <scope>NUCLEOTIDE SEQUENCE [LARGE SCALE GENOMIC DNA]</scope>
    <source>
        <strain evidence="5 6">SSD-17B</strain>
    </source>
</reference>
<name>U2EAT6_9MOLU</name>
<evidence type="ECO:0000313" key="6">
    <source>
        <dbReference type="Proteomes" id="UP000005707"/>
    </source>
</evidence>
<keyword evidence="6" id="KW-1185">Reference proteome</keyword>
<reference evidence="5 6" key="1">
    <citation type="journal article" date="2011" name="J. Bacteriol.">
        <title>Genome sequence of Haloplasma contractile, an unusual contractile bacterium from a deep-sea anoxic brine lake.</title>
        <authorList>
            <person name="Antunes A."/>
            <person name="Alam I."/>
            <person name="El Dorry H."/>
            <person name="Siam R."/>
            <person name="Robertson A."/>
            <person name="Bajic V.B."/>
            <person name="Stingl U."/>
        </authorList>
    </citation>
    <scope>NUCLEOTIDE SEQUENCE [LARGE SCALE GENOMIC DNA]</scope>
    <source>
        <strain evidence="5 6">SSD-17B</strain>
    </source>
</reference>
<comment type="similarity">
    <text evidence="1">Belongs to the peptidase S51 family.</text>
</comment>